<proteinExistence type="predicted"/>
<evidence type="ECO:0000313" key="4">
    <source>
        <dbReference type="Proteomes" id="UP001205890"/>
    </source>
</evidence>
<evidence type="ECO:0000313" key="3">
    <source>
        <dbReference type="EMBL" id="MCP8939057.1"/>
    </source>
</evidence>
<dbReference type="SUPFAM" id="SSF103025">
    <property type="entry name" value="Folate-binding domain"/>
    <property type="match status" value="1"/>
</dbReference>
<dbReference type="Gene3D" id="3.30.1360.120">
    <property type="entry name" value="Probable tRNA modification gtpase trme, domain 1"/>
    <property type="match status" value="2"/>
</dbReference>
<dbReference type="Proteomes" id="UP001205890">
    <property type="component" value="Unassembled WGS sequence"/>
</dbReference>
<keyword evidence="4" id="KW-1185">Reference proteome</keyword>
<evidence type="ECO:0000259" key="2">
    <source>
        <dbReference type="Pfam" id="PF25455"/>
    </source>
</evidence>
<comment type="caution">
    <text evidence="3">The sequence shown here is derived from an EMBL/GenBank/DDBJ whole genome shotgun (WGS) entry which is preliminary data.</text>
</comment>
<feature type="domain" description="CAF17 C-terminal" evidence="2">
    <location>
        <begin position="208"/>
        <end position="282"/>
    </location>
</feature>
<organism evidence="3 4">
    <name type="scientific">Alsobacter ponti</name>
    <dbReference type="NCBI Taxonomy" id="2962936"/>
    <lineage>
        <taxon>Bacteria</taxon>
        <taxon>Pseudomonadati</taxon>
        <taxon>Pseudomonadota</taxon>
        <taxon>Alphaproteobacteria</taxon>
        <taxon>Hyphomicrobiales</taxon>
        <taxon>Alsobacteraceae</taxon>
        <taxon>Alsobacter</taxon>
    </lineage>
</organism>
<dbReference type="InterPro" id="IPR017703">
    <property type="entry name" value="YgfZ/GCV_T_CS"/>
</dbReference>
<dbReference type="EMBL" id="JANCLU010000009">
    <property type="protein sequence ID" value="MCP8939057.1"/>
    <property type="molecule type" value="Genomic_DNA"/>
</dbReference>
<keyword evidence="1" id="KW-0809">Transit peptide</keyword>
<dbReference type="PANTHER" id="PTHR22602:SF0">
    <property type="entry name" value="TRANSFERASE CAF17, MITOCHONDRIAL-RELATED"/>
    <property type="match status" value="1"/>
</dbReference>
<evidence type="ECO:0000256" key="1">
    <source>
        <dbReference type="ARBA" id="ARBA00022946"/>
    </source>
</evidence>
<accession>A0ABT1LC34</accession>
<dbReference type="Pfam" id="PF25455">
    <property type="entry name" value="Beta-barrel_CAF17_C"/>
    <property type="match status" value="1"/>
</dbReference>
<name>A0ABT1LC34_9HYPH</name>
<dbReference type="PIRSF" id="PIRSF006487">
    <property type="entry name" value="GcvT"/>
    <property type="match status" value="1"/>
</dbReference>
<dbReference type="PANTHER" id="PTHR22602">
    <property type="entry name" value="TRANSFERASE CAF17, MITOCHONDRIAL-RELATED"/>
    <property type="match status" value="1"/>
</dbReference>
<dbReference type="NCBIfam" id="TIGR03317">
    <property type="entry name" value="ygfZ_signature"/>
    <property type="match status" value="1"/>
</dbReference>
<protein>
    <submittedName>
        <fullName evidence="3">Folate-binding protein</fullName>
    </submittedName>
</protein>
<sequence length="292" mass="30832">MASAFLEDRGVVRVTGEDARGFLDGLVTSDMDKVAVDRARHAALLTPQGKILFDFIVAEADGEQGGGFYLDVPRALAADLARRLGFYKLRARVSIEDLSETAGVVAFWDGERADEGLGVVYADPRLPELGDRVIAPRSTCPDLASEPAEAWHAHRVALGVPEGGRDFAYGDAFPHEADMDQLGGVDFDKGCYVGQEVVSRMQHRGTARTRIVPVRFRGGVGAGEGAEAHAGGRAAGRIGSVTADGRALAMLRLDRVEDALASGGALEADGLAFDLVKPAFARFPWPGEGGGA</sequence>
<dbReference type="InterPro" id="IPR027266">
    <property type="entry name" value="TrmE/GcvT-like"/>
</dbReference>
<dbReference type="InterPro" id="IPR057460">
    <property type="entry name" value="CAF17_C"/>
</dbReference>
<reference evidence="3 4" key="1">
    <citation type="submission" date="2022-07" db="EMBL/GenBank/DDBJ databases">
        <authorList>
            <person name="Li W.-J."/>
            <person name="Deng Q.-Q."/>
        </authorList>
    </citation>
    <scope>NUCLEOTIDE SEQUENCE [LARGE SCALE GENOMIC DNA]</scope>
    <source>
        <strain evidence="3 4">SYSU M60028</strain>
    </source>
</reference>
<gene>
    <name evidence="3" type="ORF">NK718_11065</name>
</gene>
<dbReference type="InterPro" id="IPR045179">
    <property type="entry name" value="YgfZ/GcvT"/>
</dbReference>
<dbReference type="RefSeq" id="WP_254741817.1">
    <property type="nucleotide sequence ID" value="NZ_JANCLU010000009.1"/>
</dbReference>